<evidence type="ECO:0000256" key="2">
    <source>
        <dbReference type="ARBA" id="ARBA00022525"/>
    </source>
</evidence>
<dbReference type="EMBL" id="UYWW01001006">
    <property type="protein sequence ID" value="VDM09757.1"/>
    <property type="molecule type" value="Genomic_DNA"/>
</dbReference>
<gene>
    <name evidence="6" type="ORF">WBA_LOCUS3143</name>
</gene>
<feature type="domain" description="Hemicentin-1-like von Willebrand factor A" evidence="5">
    <location>
        <begin position="39"/>
        <end position="200"/>
    </location>
</feature>
<keyword evidence="7" id="KW-1185">Reference proteome</keyword>
<feature type="chain" id="PRO_5018132091" description="Hemicentin-1-like von Willebrand factor A domain-containing protein" evidence="4">
    <location>
        <begin position="19"/>
        <end position="225"/>
    </location>
</feature>
<evidence type="ECO:0000313" key="6">
    <source>
        <dbReference type="EMBL" id="VDM09757.1"/>
    </source>
</evidence>
<feature type="signal peptide" evidence="4">
    <location>
        <begin position="1"/>
        <end position="18"/>
    </location>
</feature>
<evidence type="ECO:0000256" key="1">
    <source>
        <dbReference type="ARBA" id="ARBA00004613"/>
    </source>
</evidence>
<evidence type="ECO:0000256" key="4">
    <source>
        <dbReference type="SAM" id="SignalP"/>
    </source>
</evidence>
<dbReference type="AlphaFoldDB" id="A0A3P7DZB1"/>
<protein>
    <recommendedName>
        <fullName evidence="5">Hemicentin-1-like von Willebrand factor A domain-containing protein</fullName>
    </recommendedName>
</protein>
<accession>A0A3P7DZB1</accession>
<proteinExistence type="predicted"/>
<dbReference type="CDD" id="cd00198">
    <property type="entry name" value="vWFA"/>
    <property type="match status" value="1"/>
</dbReference>
<name>A0A3P7DZB1_WUCBA</name>
<dbReference type="InterPro" id="IPR056861">
    <property type="entry name" value="HMCN1-like_VWA"/>
</dbReference>
<dbReference type="Proteomes" id="UP000270924">
    <property type="component" value="Unassembled WGS sequence"/>
</dbReference>
<dbReference type="Gene3D" id="3.40.50.410">
    <property type="entry name" value="von Willebrand factor, type A domain"/>
    <property type="match status" value="1"/>
</dbReference>
<keyword evidence="3 4" id="KW-0732">Signal</keyword>
<evidence type="ECO:0000313" key="7">
    <source>
        <dbReference type="Proteomes" id="UP000270924"/>
    </source>
</evidence>
<dbReference type="Pfam" id="PF25106">
    <property type="entry name" value="VWA_4"/>
    <property type="match status" value="1"/>
</dbReference>
<dbReference type="PANTHER" id="PTHR14905">
    <property type="entry name" value="NG37"/>
    <property type="match status" value="1"/>
</dbReference>
<evidence type="ECO:0000259" key="5">
    <source>
        <dbReference type="Pfam" id="PF25106"/>
    </source>
</evidence>
<dbReference type="InterPro" id="IPR052577">
    <property type="entry name" value="VWA7"/>
</dbReference>
<organism evidence="6 7">
    <name type="scientific">Wuchereria bancrofti</name>
    <dbReference type="NCBI Taxonomy" id="6293"/>
    <lineage>
        <taxon>Eukaryota</taxon>
        <taxon>Metazoa</taxon>
        <taxon>Ecdysozoa</taxon>
        <taxon>Nematoda</taxon>
        <taxon>Chromadorea</taxon>
        <taxon>Rhabditida</taxon>
        <taxon>Spirurina</taxon>
        <taxon>Spiruromorpha</taxon>
        <taxon>Filarioidea</taxon>
        <taxon>Onchocercidae</taxon>
        <taxon>Wuchereria</taxon>
    </lineage>
</organism>
<reference evidence="6 7" key="1">
    <citation type="submission" date="2018-11" db="EMBL/GenBank/DDBJ databases">
        <authorList>
            <consortium name="Pathogen Informatics"/>
        </authorList>
    </citation>
    <scope>NUCLEOTIDE SEQUENCE [LARGE SCALE GENOMIC DNA]</scope>
</reference>
<dbReference type="PANTHER" id="PTHR14905:SF7">
    <property type="entry name" value="VON WILLEBRAND FACTOR A DOMAIN-CONTAINING PROTEIN 7"/>
    <property type="match status" value="1"/>
</dbReference>
<sequence>MNILNFYIIIVQYLLIFPYHNDIVIDGSYEKNPPSGTSSLTFVFDTTGSMNDDLIQVQDGAKKILDTVLKQREKLIYNYIYVPFHDPRVGPVFSTTDPRTFQRHLNSVHVVGGGDCPEMTLTGIQMALEASLPASFIYVFTDARAKDYHLEEQIINLIQEKQSSVVFVMTGDCNNRTHPGFRCYEKIAAVSFGQVFHLEKTDINKVLNYVRHSITFKKVYFLLSN</sequence>
<dbReference type="OMA" id="PENAMSG"/>
<dbReference type="InterPro" id="IPR036465">
    <property type="entry name" value="vWFA_dom_sf"/>
</dbReference>
<dbReference type="SUPFAM" id="SSF53300">
    <property type="entry name" value="vWA-like"/>
    <property type="match status" value="1"/>
</dbReference>
<keyword evidence="2" id="KW-0964">Secreted</keyword>
<dbReference type="OrthoDB" id="5985519at2759"/>
<evidence type="ECO:0000256" key="3">
    <source>
        <dbReference type="ARBA" id="ARBA00022729"/>
    </source>
</evidence>
<comment type="subcellular location">
    <subcellularLocation>
        <location evidence="1">Secreted</location>
    </subcellularLocation>
</comment>
<dbReference type="InParanoid" id="A0A3P7DZB1"/>